<accession>A0AC34FLB4</accession>
<dbReference type="Proteomes" id="UP000887579">
    <property type="component" value="Unplaced"/>
</dbReference>
<evidence type="ECO:0000313" key="1">
    <source>
        <dbReference type="Proteomes" id="UP000887579"/>
    </source>
</evidence>
<sequence length="616" mass="70208">KPTVITRASCGRTTQIGSLYDIITEEVLANLNVFVEKKLSDEIVNREPNSSMTTDFTFSNKISDKLEKLNIHGELKISILLGMIEGSGSIKYIHDKADAKTAVQCSFIQKIRTFDESINLYDRKLKSLLATDIGEFGGTHVIVGISYGANVTVSMTCENFDESLKSGIEGSLNAIVKKLEAGIKVGGTAEVSFTKNEKDLETRIALKVYADMPPTGLEAPTDVKDALMYIKTVAKEFAQANTKGKQLEFQLMPLSIVQKIFNLQSICDQMIYRMEKSAMIRLEHFLDSIDEISTACESFQRLIKENQALITVEIKKEIQEKLTEFKVAEADVRQHLAALLVKVRSGQKDANELENFFGSYKNNFYISTPELAIDSYKLVKEKMNFIKRCQKEKIILISQEDKFDEIKDENREKEVYFLFCAFNSDHLQPKWKQNLKLLFELKRNFNETIFGVVDADILPNIAKNEGIENGIRLVKCFNDEYVCSDCLADRLKQDQDEREKKQKETDETELKAKNFFYSSMDFKKVVDEKLTKNLPASHSTKTFITTSDGCHCCVVYDFDIKYLVSLFSSKDGIEIKRVDKTYRFPDRARRLVDLLIEKLKHSADIDDTWKSALADC</sequence>
<evidence type="ECO:0000313" key="2">
    <source>
        <dbReference type="WBParaSite" id="ES5_v2.g18127.t1"/>
    </source>
</evidence>
<reference evidence="2" key="1">
    <citation type="submission" date="2022-11" db="UniProtKB">
        <authorList>
            <consortium name="WormBaseParasite"/>
        </authorList>
    </citation>
    <scope>IDENTIFICATION</scope>
</reference>
<organism evidence="1 2">
    <name type="scientific">Panagrolaimus sp. ES5</name>
    <dbReference type="NCBI Taxonomy" id="591445"/>
    <lineage>
        <taxon>Eukaryota</taxon>
        <taxon>Metazoa</taxon>
        <taxon>Ecdysozoa</taxon>
        <taxon>Nematoda</taxon>
        <taxon>Chromadorea</taxon>
        <taxon>Rhabditida</taxon>
        <taxon>Tylenchina</taxon>
        <taxon>Panagrolaimomorpha</taxon>
        <taxon>Panagrolaimoidea</taxon>
        <taxon>Panagrolaimidae</taxon>
        <taxon>Panagrolaimus</taxon>
    </lineage>
</organism>
<name>A0AC34FLB4_9BILA</name>
<dbReference type="WBParaSite" id="ES5_v2.g18127.t1">
    <property type="protein sequence ID" value="ES5_v2.g18127.t1"/>
    <property type="gene ID" value="ES5_v2.g18127"/>
</dbReference>
<proteinExistence type="predicted"/>
<protein>
    <submittedName>
        <fullName evidence="2">Uncharacterized protein</fullName>
    </submittedName>
</protein>